<dbReference type="STRING" id="1513793.SAMN06296036_105222"/>
<dbReference type="Proteomes" id="UP000192907">
    <property type="component" value="Unassembled WGS sequence"/>
</dbReference>
<dbReference type="Pfam" id="PF00245">
    <property type="entry name" value="Alk_phosphatase"/>
    <property type="match status" value="1"/>
</dbReference>
<feature type="binding site" evidence="3">
    <location>
        <position position="333"/>
    </location>
    <ligand>
        <name>Zn(2+)</name>
        <dbReference type="ChEBI" id="CHEBI:29105"/>
        <label>2</label>
    </ligand>
</feature>
<evidence type="ECO:0000256" key="2">
    <source>
        <dbReference type="PIRSR" id="PIRSR601952-1"/>
    </source>
</evidence>
<sequence length="512" mass="57022">MFFRVLGLLACLNLSNSAYSKSVDNLILVIGDGMGPQQVSLLNYYLSNSGMKVQSQFKRLSDDGKIFIVETVPKQGLVAESASSATQMASGEYSRPGMIGLDVNGKPVTTILEKAKAKGILTGLVSDTRITHATPAAFAAHRIDRYDESGIAEDLIEVAPDLLLSGGFAYFTPKDVNDPKSKPYKKYRDIVPSGIAISSLRKDQKDLLAGAKAKGYRLVFDRQSLMKSKSLPILGLFHKESMPSAIYESLHKNDRNRLSPSLEEMTEYSLDVLSKSRKGFFLMVESGQIDWASHSNDPGYLLHQMLQMNRIIKIVVDFAEKREDTLVVITSDHETGSFSFSYSVLDKPVSENLNGQEYKRTLDYGHPEDIRLLAKQKRTCTEIMKDFDKRKKSEQTPQALVKTVKANYPYSISKQDAEKVLQAGDMADFRKMRSFEESDGFFGKYYNFKSQRQCSVLAKIVYRESNIIWGTAGHTSTPVISYVVGPSKASAPFKGMMHNTKLGQLLQQALGL</sequence>
<organism evidence="6 7">
    <name type="scientific">Pseudobacteriovorax antillogorgiicola</name>
    <dbReference type="NCBI Taxonomy" id="1513793"/>
    <lineage>
        <taxon>Bacteria</taxon>
        <taxon>Pseudomonadati</taxon>
        <taxon>Bdellovibrionota</taxon>
        <taxon>Oligoflexia</taxon>
        <taxon>Oligoflexales</taxon>
        <taxon>Pseudobacteriovoracaceae</taxon>
        <taxon>Pseudobacteriovorax</taxon>
    </lineage>
</organism>
<dbReference type="AlphaFoldDB" id="A0A1Y6BNR4"/>
<name>A0A1Y6BNR4_9BACT</name>
<keyword evidence="3" id="KW-0479">Metal-binding</keyword>
<dbReference type="InterPro" id="IPR001952">
    <property type="entry name" value="Alkaline_phosphatase"/>
</dbReference>
<dbReference type="PANTHER" id="PTHR11596:SF5">
    <property type="entry name" value="ALKALINE PHOSPHATASE"/>
    <property type="match status" value="1"/>
</dbReference>
<evidence type="ECO:0000256" key="3">
    <source>
        <dbReference type="PIRSR" id="PIRSR601952-2"/>
    </source>
</evidence>
<reference evidence="7" key="1">
    <citation type="submission" date="2017-04" db="EMBL/GenBank/DDBJ databases">
        <authorList>
            <person name="Varghese N."/>
            <person name="Submissions S."/>
        </authorList>
    </citation>
    <scope>NUCLEOTIDE SEQUENCE [LARGE SCALE GENOMIC DNA]</scope>
    <source>
        <strain evidence="7">RKEM611</strain>
    </source>
</reference>
<feature type="chain" id="PRO_5013006455" evidence="5">
    <location>
        <begin position="21"/>
        <end position="512"/>
    </location>
</feature>
<dbReference type="GO" id="GO:0004035">
    <property type="term" value="F:alkaline phosphatase activity"/>
    <property type="evidence" value="ECO:0007669"/>
    <property type="project" value="TreeGrafter"/>
</dbReference>
<feature type="binding site" evidence="3">
    <location>
        <position position="32"/>
    </location>
    <ligand>
        <name>Zn(2+)</name>
        <dbReference type="ChEBI" id="CHEBI:29105"/>
        <label>2</label>
    </ligand>
</feature>
<evidence type="ECO:0000313" key="6">
    <source>
        <dbReference type="EMBL" id="SMF13236.1"/>
    </source>
</evidence>
<dbReference type="SMART" id="SM00098">
    <property type="entry name" value="alkPPc"/>
    <property type="match status" value="1"/>
</dbReference>
<dbReference type="Gene3D" id="1.10.1200.140">
    <property type="entry name" value="Alkaline phosphatase, crown domain"/>
    <property type="match status" value="1"/>
</dbReference>
<feature type="signal peptide" evidence="5">
    <location>
        <begin position="1"/>
        <end position="20"/>
    </location>
</feature>
<dbReference type="InterPro" id="IPR042085">
    <property type="entry name" value="Ap_crown"/>
</dbReference>
<protein>
    <submittedName>
        <fullName evidence="6">Alkaline phosphatase</fullName>
    </submittedName>
</protein>
<dbReference type="PRINTS" id="PR00113">
    <property type="entry name" value="ALKPHPHTASE"/>
</dbReference>
<feature type="binding site" evidence="3">
    <location>
        <position position="32"/>
    </location>
    <ligand>
        <name>Mg(2+)</name>
        <dbReference type="ChEBI" id="CHEBI:18420"/>
    </ligand>
</feature>
<dbReference type="Gene3D" id="3.40.720.10">
    <property type="entry name" value="Alkaline Phosphatase, subunit A"/>
    <property type="match status" value="1"/>
</dbReference>
<keyword evidence="7" id="KW-1185">Reference proteome</keyword>
<dbReference type="EMBL" id="FWZT01000005">
    <property type="protein sequence ID" value="SMF13236.1"/>
    <property type="molecule type" value="Genomic_DNA"/>
</dbReference>
<proteinExistence type="inferred from homology"/>
<comment type="cofactor">
    <cofactor evidence="3">
        <name>Zn(2+)</name>
        <dbReference type="ChEBI" id="CHEBI:29105"/>
    </cofactor>
    <text evidence="3">Binds 2 Zn(2+) ions.</text>
</comment>
<feature type="binding site" evidence="3">
    <location>
        <position position="294"/>
    </location>
    <ligand>
        <name>Zn(2+)</name>
        <dbReference type="ChEBI" id="CHEBI:29105"/>
        <label>2</label>
    </ligand>
</feature>
<accession>A0A1Y6BNR4</accession>
<dbReference type="PANTHER" id="PTHR11596">
    <property type="entry name" value="ALKALINE PHOSPHATASE"/>
    <property type="match status" value="1"/>
</dbReference>
<feature type="binding site" evidence="3">
    <location>
        <position position="132"/>
    </location>
    <ligand>
        <name>Mg(2+)</name>
        <dbReference type="ChEBI" id="CHEBI:18420"/>
    </ligand>
</feature>
<evidence type="ECO:0000313" key="7">
    <source>
        <dbReference type="Proteomes" id="UP000192907"/>
    </source>
</evidence>
<keyword evidence="3" id="KW-0460">Magnesium</keyword>
<feature type="binding site" evidence="3">
    <location>
        <position position="285"/>
    </location>
    <ligand>
        <name>Mg(2+)</name>
        <dbReference type="ChEBI" id="CHEBI:18420"/>
    </ligand>
</feature>
<dbReference type="RefSeq" id="WP_132317267.1">
    <property type="nucleotide sequence ID" value="NZ_FWZT01000005.1"/>
</dbReference>
<keyword evidence="5" id="KW-0732">Signal</keyword>
<evidence type="ECO:0000256" key="4">
    <source>
        <dbReference type="RuleBase" id="RU003946"/>
    </source>
</evidence>
<feature type="binding site" evidence="3">
    <location>
        <position position="332"/>
    </location>
    <ligand>
        <name>Zn(2+)</name>
        <dbReference type="ChEBI" id="CHEBI:29105"/>
        <label>2</label>
    </ligand>
</feature>
<gene>
    <name evidence="6" type="ORF">SAMN06296036_105222</name>
</gene>
<feature type="binding site" evidence="3">
    <location>
        <position position="134"/>
    </location>
    <ligand>
        <name>Mg(2+)</name>
        <dbReference type="ChEBI" id="CHEBI:18420"/>
    </ligand>
</feature>
<evidence type="ECO:0000256" key="1">
    <source>
        <dbReference type="ARBA" id="ARBA00022553"/>
    </source>
</evidence>
<keyword evidence="1" id="KW-0597">Phosphoprotein</keyword>
<dbReference type="InterPro" id="IPR017850">
    <property type="entry name" value="Alkaline_phosphatase_core_sf"/>
</dbReference>
<feature type="binding site" evidence="3">
    <location>
        <position position="474"/>
    </location>
    <ligand>
        <name>Zn(2+)</name>
        <dbReference type="ChEBI" id="CHEBI:29105"/>
        <label>2</label>
    </ligand>
</feature>
<comment type="similarity">
    <text evidence="4">Belongs to the alkaline phosphatase family.</text>
</comment>
<dbReference type="GO" id="GO:0046872">
    <property type="term" value="F:metal ion binding"/>
    <property type="evidence" value="ECO:0007669"/>
    <property type="project" value="UniProtKB-KW"/>
</dbReference>
<dbReference type="SUPFAM" id="SSF53649">
    <property type="entry name" value="Alkaline phosphatase-like"/>
    <property type="match status" value="1"/>
</dbReference>
<evidence type="ECO:0000256" key="5">
    <source>
        <dbReference type="SAM" id="SignalP"/>
    </source>
</evidence>
<feature type="active site" description="Phosphoserine intermediate" evidence="2">
    <location>
        <position position="81"/>
    </location>
</feature>
<keyword evidence="3" id="KW-0862">Zinc</keyword>
<comment type="cofactor">
    <cofactor evidence="3">
        <name>Mg(2+)</name>
        <dbReference type="ChEBI" id="CHEBI:18420"/>
    </cofactor>
    <text evidence="3">Binds 1 Mg(2+) ion.</text>
</comment>
<dbReference type="CDD" id="cd16012">
    <property type="entry name" value="ALP"/>
    <property type="match status" value="1"/>
</dbReference>
<dbReference type="OrthoDB" id="9794455at2"/>
<feature type="binding site" evidence="3">
    <location>
        <position position="290"/>
    </location>
    <ligand>
        <name>Zn(2+)</name>
        <dbReference type="ChEBI" id="CHEBI:29105"/>
        <label>2</label>
    </ligand>
</feature>